<feature type="transmembrane region" description="Helical" evidence="1">
    <location>
        <begin position="28"/>
        <end position="46"/>
    </location>
</feature>
<keyword evidence="1" id="KW-0812">Transmembrane</keyword>
<reference evidence="2 3" key="1">
    <citation type="submission" date="2018-06" db="EMBL/GenBank/DDBJ databases">
        <title>Comparative genomics reveals the genomic features of Rhizophagus irregularis, R. cerebriforme, R. diaphanum and Gigaspora rosea, and their symbiotic lifestyle signature.</title>
        <authorList>
            <person name="Morin E."/>
            <person name="San Clemente H."/>
            <person name="Chen E.C.H."/>
            <person name="De La Providencia I."/>
            <person name="Hainaut M."/>
            <person name="Kuo A."/>
            <person name="Kohler A."/>
            <person name="Murat C."/>
            <person name="Tang N."/>
            <person name="Roy S."/>
            <person name="Loubradou J."/>
            <person name="Henrissat B."/>
            <person name="Grigoriev I.V."/>
            <person name="Corradi N."/>
            <person name="Roux C."/>
            <person name="Martin F.M."/>
        </authorList>
    </citation>
    <scope>NUCLEOTIDE SEQUENCE [LARGE SCALE GENOMIC DNA]</scope>
    <source>
        <strain evidence="2 3">DAOM 194757</strain>
    </source>
</reference>
<keyword evidence="3" id="KW-1185">Reference proteome</keyword>
<comment type="caution">
    <text evidence="2">The sequence shown here is derived from an EMBL/GenBank/DDBJ whole genome shotgun (WGS) entry which is preliminary data.</text>
</comment>
<name>A0A397U262_9GLOM</name>
<evidence type="ECO:0000256" key="1">
    <source>
        <dbReference type="SAM" id="Phobius"/>
    </source>
</evidence>
<accession>A0A397U262</accession>
<proteinExistence type="predicted"/>
<dbReference type="AlphaFoldDB" id="A0A397U262"/>
<dbReference type="EMBL" id="QKWP01003284">
    <property type="protein sequence ID" value="RIB01166.1"/>
    <property type="molecule type" value="Genomic_DNA"/>
</dbReference>
<keyword evidence="1" id="KW-0472">Membrane</keyword>
<protein>
    <submittedName>
        <fullName evidence="2">Uncharacterized protein</fullName>
    </submittedName>
</protein>
<evidence type="ECO:0000313" key="2">
    <source>
        <dbReference type="EMBL" id="RIB01166.1"/>
    </source>
</evidence>
<keyword evidence="1" id="KW-1133">Transmembrane helix</keyword>
<gene>
    <name evidence="2" type="ORF">C2G38_2128235</name>
</gene>
<organism evidence="2 3">
    <name type="scientific">Gigaspora rosea</name>
    <dbReference type="NCBI Taxonomy" id="44941"/>
    <lineage>
        <taxon>Eukaryota</taxon>
        <taxon>Fungi</taxon>
        <taxon>Fungi incertae sedis</taxon>
        <taxon>Mucoromycota</taxon>
        <taxon>Glomeromycotina</taxon>
        <taxon>Glomeromycetes</taxon>
        <taxon>Diversisporales</taxon>
        <taxon>Gigasporaceae</taxon>
        <taxon>Gigaspora</taxon>
    </lineage>
</organism>
<dbReference type="Proteomes" id="UP000266673">
    <property type="component" value="Unassembled WGS sequence"/>
</dbReference>
<sequence>MTKKTMILITKLTNHLCFHQKNFLFPRIHVLISLVFFTHTFSIYGLRYLSSRERKSEDVQPLRTSSDL</sequence>
<evidence type="ECO:0000313" key="3">
    <source>
        <dbReference type="Proteomes" id="UP000266673"/>
    </source>
</evidence>